<dbReference type="CDD" id="cd05246">
    <property type="entry name" value="dTDP_GD_SDR_e"/>
    <property type="match status" value="1"/>
</dbReference>
<evidence type="ECO:0000256" key="1">
    <source>
        <dbReference type="ARBA" id="ARBA00001539"/>
    </source>
</evidence>
<dbReference type="InterPro" id="IPR036291">
    <property type="entry name" value="NAD(P)-bd_dom_sf"/>
</dbReference>
<evidence type="ECO:0000256" key="5">
    <source>
        <dbReference type="ARBA" id="ARBA00023027"/>
    </source>
</evidence>
<evidence type="ECO:0000256" key="4">
    <source>
        <dbReference type="ARBA" id="ARBA00011990"/>
    </source>
</evidence>
<dbReference type="Gene3D" id="3.90.25.10">
    <property type="entry name" value="UDP-galactose 4-epimerase, domain 1"/>
    <property type="match status" value="1"/>
</dbReference>
<dbReference type="NCBIfam" id="TIGR01181">
    <property type="entry name" value="dTDP_gluc_dehyt"/>
    <property type="match status" value="1"/>
</dbReference>
<proteinExistence type="inferred from homology"/>
<comment type="catalytic activity">
    <reaction evidence="1 7">
        <text>dTDP-alpha-D-glucose = dTDP-4-dehydro-6-deoxy-alpha-D-glucose + H2O</text>
        <dbReference type="Rhea" id="RHEA:17221"/>
        <dbReference type="ChEBI" id="CHEBI:15377"/>
        <dbReference type="ChEBI" id="CHEBI:57477"/>
        <dbReference type="ChEBI" id="CHEBI:57649"/>
        <dbReference type="EC" id="4.2.1.46"/>
    </reaction>
</comment>
<gene>
    <name evidence="9" type="primary">rfbB</name>
    <name evidence="9" type="ORF">E2553_28250</name>
</gene>
<evidence type="ECO:0000256" key="6">
    <source>
        <dbReference type="ARBA" id="ARBA00023239"/>
    </source>
</evidence>
<reference evidence="9 10" key="1">
    <citation type="submission" date="2019-03" db="EMBL/GenBank/DDBJ databases">
        <title>Complete Genome Sequence of Paraburkholderia dipogonis ICMP 19430T, a Nitrogen-fixing Symbiont of the South African Invasive Legume Dipogon lignosus in New Zealand.</title>
        <authorList>
            <person name="De Meyer S.E."/>
        </authorList>
    </citation>
    <scope>NUCLEOTIDE SEQUENCE [LARGE SCALE GENOMIC DNA]</scope>
    <source>
        <strain evidence="9 10">ICMP 19430</strain>
    </source>
</reference>
<dbReference type="InterPro" id="IPR016040">
    <property type="entry name" value="NAD(P)-bd_dom"/>
</dbReference>
<dbReference type="EMBL" id="SNVI01000002">
    <property type="protein sequence ID" value="TFE40618.1"/>
    <property type="molecule type" value="Genomic_DNA"/>
</dbReference>
<evidence type="ECO:0000256" key="7">
    <source>
        <dbReference type="RuleBase" id="RU004473"/>
    </source>
</evidence>
<dbReference type="GO" id="GO:0008460">
    <property type="term" value="F:dTDP-glucose 4,6-dehydratase activity"/>
    <property type="evidence" value="ECO:0007669"/>
    <property type="project" value="UniProtKB-EC"/>
</dbReference>
<comment type="caution">
    <text evidence="9">The sequence shown here is derived from an EMBL/GenBank/DDBJ whole genome shotgun (WGS) entry which is preliminary data.</text>
</comment>
<evidence type="ECO:0000313" key="9">
    <source>
        <dbReference type="EMBL" id="TFE40618.1"/>
    </source>
</evidence>
<dbReference type="GeneID" id="97306854"/>
<accession>A0A4Y8MTA3</accession>
<dbReference type="AlphaFoldDB" id="A0A4Y8MTA3"/>
<protein>
    <recommendedName>
        <fullName evidence="4 7">dTDP-glucose 4,6-dehydratase</fullName>
        <ecNumber evidence="4 7">4.2.1.46</ecNumber>
    </recommendedName>
</protein>
<dbReference type="InterPro" id="IPR005888">
    <property type="entry name" value="dTDP_Gluc_deHydtase"/>
</dbReference>
<sequence>MIFVTGGAGFIGANFVIDWLAHHDEPILNIDKLTYAGNYGTLQALHDDPRHVFVCRDIGDRAAMSAIFEQYRPRAVVHFAAESHVDRSIDRPREFIDANVTGTGELLDVARLYWERLSDAERSSFRFLHVSTDEVYGSLSANDAAFTETTPYAPNSPYAASKASSDHIVRAYHHTYGLPTLTTNCSNNYGPYQFPEKLIPLMIQRALSGDALPVYGDGRNVRDWLYVRDHCDAIRTVLARGTPGETYNIGGDNEKTNVEVVHFICDLLDAIKPRESGSYREQIAFVTDRKGHDRRYAIDATKLRRELGWVPRETFASGLSMTVQWYVENGAWLEEIRSGAYRRWNPESILKRA</sequence>
<comment type="cofactor">
    <cofactor evidence="2 7">
        <name>NAD(+)</name>
        <dbReference type="ChEBI" id="CHEBI:57540"/>
    </cofactor>
</comment>
<feature type="domain" description="NAD(P)-binding" evidence="8">
    <location>
        <begin position="3"/>
        <end position="321"/>
    </location>
</feature>
<keyword evidence="6 7" id="KW-0456">Lyase</keyword>
<dbReference type="Proteomes" id="UP000297385">
    <property type="component" value="Unassembled WGS sequence"/>
</dbReference>
<evidence type="ECO:0000313" key="10">
    <source>
        <dbReference type="Proteomes" id="UP000297385"/>
    </source>
</evidence>
<dbReference type="SUPFAM" id="SSF51735">
    <property type="entry name" value="NAD(P)-binding Rossmann-fold domains"/>
    <property type="match status" value="1"/>
</dbReference>
<keyword evidence="5" id="KW-0520">NAD</keyword>
<dbReference type="Pfam" id="PF16363">
    <property type="entry name" value="GDP_Man_Dehyd"/>
    <property type="match status" value="1"/>
</dbReference>
<dbReference type="RefSeq" id="WP_134462907.1">
    <property type="nucleotide sequence ID" value="NZ_JBHMFL010000076.1"/>
</dbReference>
<dbReference type="PANTHER" id="PTHR43000">
    <property type="entry name" value="DTDP-D-GLUCOSE 4,6-DEHYDRATASE-RELATED"/>
    <property type="match status" value="1"/>
</dbReference>
<evidence type="ECO:0000256" key="3">
    <source>
        <dbReference type="ARBA" id="ARBA00008178"/>
    </source>
</evidence>
<name>A0A4Y8MTA3_9BURK</name>
<dbReference type="EC" id="4.2.1.46" evidence="4 7"/>
<comment type="similarity">
    <text evidence="3 7">Belongs to the NAD(P)-dependent epimerase/dehydratase family. dTDP-glucose dehydratase subfamily.</text>
</comment>
<dbReference type="GO" id="GO:0009225">
    <property type="term" value="P:nucleotide-sugar metabolic process"/>
    <property type="evidence" value="ECO:0007669"/>
    <property type="project" value="InterPro"/>
</dbReference>
<evidence type="ECO:0000256" key="2">
    <source>
        <dbReference type="ARBA" id="ARBA00001911"/>
    </source>
</evidence>
<evidence type="ECO:0000259" key="8">
    <source>
        <dbReference type="Pfam" id="PF16363"/>
    </source>
</evidence>
<dbReference type="Gene3D" id="3.40.50.720">
    <property type="entry name" value="NAD(P)-binding Rossmann-like Domain"/>
    <property type="match status" value="1"/>
</dbReference>
<organism evidence="9 10">
    <name type="scientific">Paraburkholderia dipogonis</name>
    <dbReference type="NCBI Taxonomy" id="1211383"/>
    <lineage>
        <taxon>Bacteria</taxon>
        <taxon>Pseudomonadati</taxon>
        <taxon>Pseudomonadota</taxon>
        <taxon>Betaproteobacteria</taxon>
        <taxon>Burkholderiales</taxon>
        <taxon>Burkholderiaceae</taxon>
        <taxon>Paraburkholderia</taxon>
    </lineage>
</organism>